<dbReference type="PANTHER" id="PTHR13822:SF10">
    <property type="entry name" value="ATP SYNTHASE EPSILON CHAIN, CHLOROPLASTIC"/>
    <property type="match status" value="1"/>
</dbReference>
<keyword evidence="3 8" id="KW-0813">Transport</keyword>
<evidence type="ECO:0000256" key="4">
    <source>
        <dbReference type="ARBA" id="ARBA00023065"/>
    </source>
</evidence>
<evidence type="ECO:0000313" key="10">
    <source>
        <dbReference type="EMBL" id="CCH68707.1"/>
    </source>
</evidence>
<comment type="caution">
    <text evidence="10">The sequence shown here is derived from an EMBL/GenBank/DDBJ whole genome shotgun (WGS) entry which is preliminary data.</text>
</comment>
<dbReference type="InterPro" id="IPR036771">
    <property type="entry name" value="ATPsynth_dsu/esu_N"/>
</dbReference>
<dbReference type="AlphaFoldDB" id="N0DXT7"/>
<comment type="similarity">
    <text evidence="2 8">Belongs to the ATPase epsilon chain family.</text>
</comment>
<dbReference type="GO" id="GO:0046933">
    <property type="term" value="F:proton-transporting ATP synthase activity, rotational mechanism"/>
    <property type="evidence" value="ECO:0007669"/>
    <property type="project" value="UniProtKB-UniRule"/>
</dbReference>
<evidence type="ECO:0000256" key="2">
    <source>
        <dbReference type="ARBA" id="ARBA00005712"/>
    </source>
</evidence>
<dbReference type="GO" id="GO:0045259">
    <property type="term" value="C:proton-transporting ATP synthase complex"/>
    <property type="evidence" value="ECO:0007669"/>
    <property type="project" value="UniProtKB-KW"/>
</dbReference>
<dbReference type="EMBL" id="CAIZ01000018">
    <property type="protein sequence ID" value="CCH68707.1"/>
    <property type="molecule type" value="Genomic_DNA"/>
</dbReference>
<evidence type="ECO:0000256" key="6">
    <source>
        <dbReference type="ARBA" id="ARBA00023196"/>
    </source>
</evidence>
<evidence type="ECO:0000313" key="11">
    <source>
        <dbReference type="Proteomes" id="UP000013167"/>
    </source>
</evidence>
<dbReference type="PANTHER" id="PTHR13822">
    <property type="entry name" value="ATP SYNTHASE DELTA/EPSILON CHAIN"/>
    <property type="match status" value="1"/>
</dbReference>
<evidence type="ECO:0000256" key="8">
    <source>
        <dbReference type="HAMAP-Rule" id="MF_00530"/>
    </source>
</evidence>
<dbReference type="OrthoDB" id="9791445at2"/>
<reference evidence="10 11" key="1">
    <citation type="journal article" date="2013" name="ISME J.">
        <title>A metabolic model for members of the genus Tetrasphaera involved in enhanced biological phosphorus removal.</title>
        <authorList>
            <person name="Kristiansen R."/>
            <person name="Nguyen H.T.T."/>
            <person name="Saunders A.M."/>
            <person name="Nielsen J.L."/>
            <person name="Wimmer R."/>
            <person name="Le V.Q."/>
            <person name="McIlroy S.J."/>
            <person name="Petrovski S."/>
            <person name="Seviour R.J."/>
            <person name="Calteau A."/>
            <person name="Nielsen K.L."/>
            <person name="Nielsen P.H."/>
        </authorList>
    </citation>
    <scope>NUCLEOTIDE SEQUENCE [LARGE SCALE GENOMIC DNA]</scope>
    <source>
        <strain evidence="10 11">Lp2</strain>
    </source>
</reference>
<dbReference type="InterPro" id="IPR001469">
    <property type="entry name" value="ATP_synth_F1_dsu/esu"/>
</dbReference>
<organism evidence="10 11">
    <name type="scientific">Phycicoccus elongatus Lp2</name>
    <dbReference type="NCBI Taxonomy" id="1193181"/>
    <lineage>
        <taxon>Bacteria</taxon>
        <taxon>Bacillati</taxon>
        <taxon>Actinomycetota</taxon>
        <taxon>Actinomycetes</taxon>
        <taxon>Micrococcales</taxon>
        <taxon>Intrasporangiaceae</taxon>
        <taxon>Phycicoccus</taxon>
    </lineage>
</organism>
<keyword evidence="11" id="KW-1185">Reference proteome</keyword>
<dbReference type="eggNOG" id="COG0355">
    <property type="taxonomic scope" value="Bacteria"/>
</dbReference>
<dbReference type="GO" id="GO:0005886">
    <property type="term" value="C:plasma membrane"/>
    <property type="evidence" value="ECO:0007669"/>
    <property type="project" value="UniProtKB-SubCell"/>
</dbReference>
<comment type="function">
    <text evidence="8">Produces ATP from ADP in the presence of a proton gradient across the membrane.</text>
</comment>
<dbReference type="Proteomes" id="UP000013167">
    <property type="component" value="Unassembled WGS sequence"/>
</dbReference>
<evidence type="ECO:0000256" key="5">
    <source>
        <dbReference type="ARBA" id="ARBA00023136"/>
    </source>
</evidence>
<comment type="subunit">
    <text evidence="8">F-type ATPases have 2 components, CF(1) - the catalytic core - and CF(0) - the membrane proton channel. CF(1) has five subunits: alpha(3), beta(3), gamma(1), delta(1), epsilon(1). CF(0) has three main subunits: a, b and c.</text>
</comment>
<gene>
    <name evidence="8 10" type="primary">atpC</name>
    <name evidence="10" type="ORF">BN10_1140004</name>
</gene>
<evidence type="ECO:0000256" key="1">
    <source>
        <dbReference type="ARBA" id="ARBA00004202"/>
    </source>
</evidence>
<keyword evidence="8" id="KW-1003">Cell membrane</keyword>
<dbReference type="HAMAP" id="MF_00530">
    <property type="entry name" value="ATP_synth_epsil_bac"/>
    <property type="match status" value="1"/>
</dbReference>
<dbReference type="RefSeq" id="WP_010851606.1">
    <property type="nucleotide sequence ID" value="NZ_HF570956.1"/>
</dbReference>
<dbReference type="Pfam" id="PF02823">
    <property type="entry name" value="ATP-synt_DE_N"/>
    <property type="match status" value="1"/>
</dbReference>
<feature type="domain" description="ATP synthase F1 complex delta/epsilon subunit N-terminal" evidence="9">
    <location>
        <begin position="4"/>
        <end position="81"/>
    </location>
</feature>
<dbReference type="HOGENOM" id="CLU_084338_4_0_11"/>
<dbReference type="SUPFAM" id="SSF51344">
    <property type="entry name" value="Epsilon subunit of F1F0-ATP synthase N-terminal domain"/>
    <property type="match status" value="1"/>
</dbReference>
<keyword evidence="6 8" id="KW-0139">CF(1)</keyword>
<evidence type="ECO:0000256" key="7">
    <source>
        <dbReference type="ARBA" id="ARBA00023310"/>
    </source>
</evidence>
<name>N0DXT7_9MICO</name>
<keyword evidence="8" id="KW-0375">Hydrogen ion transport</keyword>
<dbReference type="InterPro" id="IPR020546">
    <property type="entry name" value="ATP_synth_F1_dsu/esu_N"/>
</dbReference>
<dbReference type="CDD" id="cd12152">
    <property type="entry name" value="F1-ATPase_delta"/>
    <property type="match status" value="1"/>
</dbReference>
<dbReference type="GO" id="GO:0005524">
    <property type="term" value="F:ATP binding"/>
    <property type="evidence" value="ECO:0007669"/>
    <property type="project" value="UniProtKB-UniRule"/>
</dbReference>
<evidence type="ECO:0000259" key="9">
    <source>
        <dbReference type="Pfam" id="PF02823"/>
    </source>
</evidence>
<sequence>MSTLQVELVAADRKVWEGPANQVSARSIDGDLGILPGHQPILAVLVQGEVRIHHDGTVGTAVIDNGFLSVNKDVVTIVAEDVDASKLGA</sequence>
<proteinExistence type="inferred from homology"/>
<comment type="subcellular location">
    <subcellularLocation>
        <location evidence="1 8">Cell membrane</location>
        <topology evidence="1 8">Peripheral membrane protein</topology>
    </subcellularLocation>
</comment>
<keyword evidence="7 8" id="KW-0066">ATP synthesis</keyword>
<keyword evidence="5 8" id="KW-0472">Membrane</keyword>
<dbReference type="NCBIfam" id="NF009977">
    <property type="entry name" value="PRK13442.1"/>
    <property type="match status" value="1"/>
</dbReference>
<evidence type="ECO:0000256" key="3">
    <source>
        <dbReference type="ARBA" id="ARBA00022448"/>
    </source>
</evidence>
<dbReference type="STRING" id="1193181.BN10_1140004"/>
<keyword evidence="4 8" id="KW-0406">Ion transport</keyword>
<dbReference type="Gene3D" id="2.60.15.10">
    <property type="entry name" value="F0F1 ATP synthase delta/epsilon subunit, N-terminal"/>
    <property type="match status" value="1"/>
</dbReference>
<accession>N0DXT7</accession>
<protein>
    <recommendedName>
        <fullName evidence="8">ATP synthase epsilon chain</fullName>
    </recommendedName>
    <alternativeName>
        <fullName evidence="8">ATP synthase F1 sector epsilon subunit</fullName>
    </alternativeName>
    <alternativeName>
        <fullName evidence="8">F-ATPase epsilon subunit</fullName>
    </alternativeName>
</protein>